<evidence type="ECO:0000313" key="4">
    <source>
        <dbReference type="EMBL" id="KAG6468538.1"/>
    </source>
</evidence>
<reference evidence="4 5" key="1">
    <citation type="submission" date="2020-08" db="EMBL/GenBank/DDBJ databases">
        <title>Plant Genome Project.</title>
        <authorList>
            <person name="Zhang R.-G."/>
        </authorList>
    </citation>
    <scope>NUCLEOTIDE SEQUENCE [LARGE SCALE GENOMIC DNA]</scope>
    <source>
        <tissue evidence="4">Rhizome</tissue>
    </source>
</reference>
<sequence>MPAASLARLLPCPCLFPSAFLPPPPPLPLRTPSRSNLSPSTKLRRGSRRLRFLPSSRALISGSNTRFHPIRAVQADPKPTLTSKYGSDKEDDHTIQRFLNRDYTQWGFVTDIESDSIPKGLDENTVRLISVKKGEPDWMLQFRLRAFRRFQSMREPQWSDNLYPPIDFQSICYYSEPKDSPSLKRLENVAVDAVIDSISIATTHRDKLAEKGVIFCSISEAIREYPDLVRQYLGEVVPPGDNYYAALNSAVFSDGSFCYIPNDTVCPMEISTYFRINDRETGQFERTLIVADERSTVSYLEGCTAPMYDKNQLHAAVAELYCHDGAEIKYSTVQNWYAGDEKGSGGIYNFVTKRRALSR</sequence>
<evidence type="ECO:0000256" key="1">
    <source>
        <dbReference type="ARBA" id="ARBA00043967"/>
    </source>
</evidence>
<keyword evidence="5" id="KW-1185">Reference proteome</keyword>
<proteinExistence type="inferred from homology"/>
<feature type="domain" description="SUF system FeS cluster assembly SufBD core" evidence="2">
    <location>
        <begin position="274"/>
        <end position="357"/>
    </location>
</feature>
<dbReference type="PANTHER" id="PTHR30508:SF1">
    <property type="entry name" value="UPF0051 PROTEIN ABCI8, CHLOROPLASTIC-RELATED"/>
    <property type="match status" value="1"/>
</dbReference>
<dbReference type="Proteomes" id="UP000734854">
    <property type="component" value="Unassembled WGS sequence"/>
</dbReference>
<dbReference type="GO" id="GO:0016226">
    <property type="term" value="P:iron-sulfur cluster assembly"/>
    <property type="evidence" value="ECO:0007669"/>
    <property type="project" value="InterPro"/>
</dbReference>
<gene>
    <name evidence="4" type="ORF">ZIOFF_073226</name>
</gene>
<dbReference type="InterPro" id="IPR037284">
    <property type="entry name" value="SUF_FeS_clus_asmbl_SufBD_sf"/>
</dbReference>
<dbReference type="InterPro" id="IPR045595">
    <property type="entry name" value="SufBD_N"/>
</dbReference>
<accession>A0A8J5EM95</accession>
<dbReference type="InterPro" id="IPR000825">
    <property type="entry name" value="SUF_FeS_clus_asmbl_SufBD_core"/>
</dbReference>
<protein>
    <submittedName>
        <fullName evidence="4">Uncharacterized protein</fullName>
    </submittedName>
</protein>
<feature type="domain" description="SUF system FeS cluster assembly SufBD N-terminal" evidence="3">
    <location>
        <begin position="200"/>
        <end position="266"/>
    </location>
</feature>
<dbReference type="EMBL" id="JACMSC010000022">
    <property type="protein sequence ID" value="KAG6468538.1"/>
    <property type="molecule type" value="Genomic_DNA"/>
</dbReference>
<comment type="caution">
    <text evidence="4">The sequence shown here is derived from an EMBL/GenBank/DDBJ whole genome shotgun (WGS) entry which is preliminary data.</text>
</comment>
<name>A0A8J5EM95_ZINOF</name>
<evidence type="ECO:0000259" key="2">
    <source>
        <dbReference type="Pfam" id="PF01458"/>
    </source>
</evidence>
<dbReference type="AlphaFoldDB" id="A0A8J5EM95"/>
<dbReference type="Pfam" id="PF01458">
    <property type="entry name" value="SUFBD_core"/>
    <property type="match status" value="1"/>
</dbReference>
<evidence type="ECO:0000259" key="3">
    <source>
        <dbReference type="Pfam" id="PF19295"/>
    </source>
</evidence>
<organism evidence="4 5">
    <name type="scientific">Zingiber officinale</name>
    <name type="common">Ginger</name>
    <name type="synonym">Amomum zingiber</name>
    <dbReference type="NCBI Taxonomy" id="94328"/>
    <lineage>
        <taxon>Eukaryota</taxon>
        <taxon>Viridiplantae</taxon>
        <taxon>Streptophyta</taxon>
        <taxon>Embryophyta</taxon>
        <taxon>Tracheophyta</taxon>
        <taxon>Spermatophyta</taxon>
        <taxon>Magnoliopsida</taxon>
        <taxon>Liliopsida</taxon>
        <taxon>Zingiberales</taxon>
        <taxon>Zingiberaceae</taxon>
        <taxon>Zingiber</taxon>
    </lineage>
</organism>
<dbReference type="SUPFAM" id="SSF101960">
    <property type="entry name" value="Stabilizer of iron transporter SufD"/>
    <property type="match status" value="1"/>
</dbReference>
<dbReference type="InterPro" id="IPR055346">
    <property type="entry name" value="Fe-S_cluster_assembly_SufBD"/>
</dbReference>
<comment type="similarity">
    <text evidence="1">Belongs to the iron-sulfur cluster assembly SufBD family.</text>
</comment>
<dbReference type="PANTHER" id="PTHR30508">
    <property type="entry name" value="FES CLUSTER ASSEMBLY PROTEIN SUF"/>
    <property type="match status" value="1"/>
</dbReference>
<evidence type="ECO:0000313" key="5">
    <source>
        <dbReference type="Proteomes" id="UP000734854"/>
    </source>
</evidence>
<dbReference type="Pfam" id="PF19295">
    <property type="entry name" value="SufBD_N"/>
    <property type="match status" value="1"/>
</dbReference>